<feature type="domain" description="EF-hand" evidence="5">
    <location>
        <begin position="115"/>
        <end position="150"/>
    </location>
</feature>
<evidence type="ECO:0000256" key="4">
    <source>
        <dbReference type="ARBA" id="ARBA00022837"/>
    </source>
</evidence>
<accession>A0A834XYA1</accession>
<dbReference type="PRINTS" id="PR00450">
    <property type="entry name" value="RECOVERIN"/>
</dbReference>
<keyword evidence="7" id="KW-1185">Reference proteome</keyword>
<dbReference type="InterPro" id="IPR011992">
    <property type="entry name" value="EF-hand-dom_pair"/>
</dbReference>
<dbReference type="GO" id="GO:0005509">
    <property type="term" value="F:calcium ion binding"/>
    <property type="evidence" value="ECO:0007669"/>
    <property type="project" value="InterPro"/>
</dbReference>
<dbReference type="SMART" id="SM00054">
    <property type="entry name" value="EFh"/>
    <property type="match status" value="3"/>
</dbReference>
<dbReference type="Proteomes" id="UP000639338">
    <property type="component" value="Unassembled WGS sequence"/>
</dbReference>
<dbReference type="PROSITE" id="PS50222">
    <property type="entry name" value="EF_HAND_2"/>
    <property type="match status" value="3"/>
</dbReference>
<protein>
    <recommendedName>
        <fullName evidence="5">EF-hand domain-containing protein</fullName>
    </recommendedName>
</protein>
<dbReference type="Pfam" id="PF13499">
    <property type="entry name" value="EF-hand_7"/>
    <property type="match status" value="1"/>
</dbReference>
<evidence type="ECO:0000259" key="5">
    <source>
        <dbReference type="PROSITE" id="PS50222"/>
    </source>
</evidence>
<dbReference type="Pfam" id="PF13833">
    <property type="entry name" value="EF-hand_8"/>
    <property type="match status" value="1"/>
</dbReference>
<keyword evidence="2" id="KW-0479">Metal-binding</keyword>
<dbReference type="AlphaFoldDB" id="A0A834XYA1"/>
<dbReference type="SUPFAM" id="SSF47473">
    <property type="entry name" value="EF-hand"/>
    <property type="match status" value="1"/>
</dbReference>
<dbReference type="PANTHER" id="PTHR23055">
    <property type="entry name" value="CALCIUM BINDING PROTEINS"/>
    <property type="match status" value="1"/>
</dbReference>
<sequence length="208" mass="23968">MATPPDSPGPEEALFEFESSRARHQATRPVPIEDLLRQTKFSRQEIRVMYRGFKQECPEGVVHEESFKDIYAKFFPHGNSSSYAHYVFKAFDVNCNGAINFRDLLVTLSTLLRGSVYEKLRWTFKLYDINGDGCITRSELGEVVAAVHELMGRKHPADEERKAREQLDRVFEKLDLNHDGVITIEEFIESCLKDEVITRSLAMFDCEL</sequence>
<name>A0A834XYA1_APHGI</name>
<dbReference type="InterPro" id="IPR018247">
    <property type="entry name" value="EF_Hand_1_Ca_BS"/>
</dbReference>
<gene>
    <name evidence="6" type="ORF">HCN44_006895</name>
</gene>
<dbReference type="EMBL" id="JACMRX010000002">
    <property type="protein sequence ID" value="KAF7995788.1"/>
    <property type="molecule type" value="Genomic_DNA"/>
</dbReference>
<dbReference type="Gene3D" id="1.10.238.10">
    <property type="entry name" value="EF-hand"/>
    <property type="match status" value="1"/>
</dbReference>
<feature type="domain" description="EF-hand" evidence="5">
    <location>
        <begin position="162"/>
        <end position="197"/>
    </location>
</feature>
<evidence type="ECO:0000313" key="7">
    <source>
        <dbReference type="Proteomes" id="UP000639338"/>
    </source>
</evidence>
<comment type="similarity">
    <text evidence="1">Belongs to the recoverin family.</text>
</comment>
<keyword evidence="4" id="KW-0106">Calcium</keyword>
<dbReference type="FunFam" id="1.10.238.10:FF:000009">
    <property type="entry name" value="Visinin-like protein 1"/>
    <property type="match status" value="1"/>
</dbReference>
<dbReference type="OrthoDB" id="191686at2759"/>
<dbReference type="InterPro" id="IPR002048">
    <property type="entry name" value="EF_hand_dom"/>
</dbReference>
<evidence type="ECO:0000313" key="6">
    <source>
        <dbReference type="EMBL" id="KAF7995788.1"/>
    </source>
</evidence>
<dbReference type="InterPro" id="IPR028846">
    <property type="entry name" value="Recoverin"/>
</dbReference>
<comment type="caution">
    <text evidence="6">The sequence shown here is derived from an EMBL/GenBank/DDBJ whole genome shotgun (WGS) entry which is preliminary data.</text>
</comment>
<dbReference type="PANTHER" id="PTHR23055:SF186">
    <property type="entry name" value="NEUROCALCIN HOMOLOG-LIKE PROTEIN"/>
    <property type="match status" value="1"/>
</dbReference>
<feature type="domain" description="EF-hand" evidence="5">
    <location>
        <begin position="79"/>
        <end position="114"/>
    </location>
</feature>
<organism evidence="6 7">
    <name type="scientific">Aphidius gifuensis</name>
    <name type="common">Parasitoid wasp</name>
    <dbReference type="NCBI Taxonomy" id="684658"/>
    <lineage>
        <taxon>Eukaryota</taxon>
        <taxon>Metazoa</taxon>
        <taxon>Ecdysozoa</taxon>
        <taxon>Arthropoda</taxon>
        <taxon>Hexapoda</taxon>
        <taxon>Insecta</taxon>
        <taxon>Pterygota</taxon>
        <taxon>Neoptera</taxon>
        <taxon>Endopterygota</taxon>
        <taxon>Hymenoptera</taxon>
        <taxon>Apocrita</taxon>
        <taxon>Ichneumonoidea</taxon>
        <taxon>Braconidae</taxon>
        <taxon>Aphidiinae</taxon>
        <taxon>Aphidius</taxon>
    </lineage>
</organism>
<evidence type="ECO:0000256" key="1">
    <source>
        <dbReference type="ARBA" id="ARBA00006049"/>
    </source>
</evidence>
<reference evidence="6 7" key="1">
    <citation type="submission" date="2020-08" db="EMBL/GenBank/DDBJ databases">
        <title>Aphidius gifuensis genome sequencing and assembly.</title>
        <authorList>
            <person name="Du Z."/>
        </authorList>
    </citation>
    <scope>NUCLEOTIDE SEQUENCE [LARGE SCALE GENOMIC DNA]</scope>
    <source>
        <strain evidence="6">YNYX2018</strain>
        <tissue evidence="6">Adults</tissue>
    </source>
</reference>
<proteinExistence type="inferred from homology"/>
<dbReference type="PROSITE" id="PS00018">
    <property type="entry name" value="EF_HAND_1"/>
    <property type="match status" value="3"/>
</dbReference>
<evidence type="ECO:0000256" key="3">
    <source>
        <dbReference type="ARBA" id="ARBA00022737"/>
    </source>
</evidence>
<dbReference type="CDD" id="cd00051">
    <property type="entry name" value="EFh"/>
    <property type="match status" value="2"/>
</dbReference>
<keyword evidence="3" id="KW-0677">Repeat</keyword>
<evidence type="ECO:0000256" key="2">
    <source>
        <dbReference type="ARBA" id="ARBA00022723"/>
    </source>
</evidence>